<evidence type="ECO:0000256" key="1">
    <source>
        <dbReference type="ARBA" id="ARBA00001971"/>
    </source>
</evidence>
<organism evidence="6 7">
    <name type="scientific">Curvularia kusanoi</name>
    <name type="common">Cochliobolus kusanoi</name>
    <dbReference type="NCBI Taxonomy" id="90978"/>
    <lineage>
        <taxon>Eukaryota</taxon>
        <taxon>Fungi</taxon>
        <taxon>Dikarya</taxon>
        <taxon>Ascomycota</taxon>
        <taxon>Pezizomycotina</taxon>
        <taxon>Dothideomycetes</taxon>
        <taxon>Pleosporomycetidae</taxon>
        <taxon>Pleosporales</taxon>
        <taxon>Pleosporineae</taxon>
        <taxon>Pleosporaceae</taxon>
        <taxon>Curvularia</taxon>
    </lineage>
</organism>
<keyword evidence="4 5" id="KW-0408">Iron</keyword>
<dbReference type="InterPro" id="IPR036396">
    <property type="entry name" value="Cyt_P450_sf"/>
</dbReference>
<reference evidence="6" key="1">
    <citation type="submission" date="2019-04" db="EMBL/GenBank/DDBJ databases">
        <title>Sequencing of skin fungus with MAO and IRED activity.</title>
        <authorList>
            <person name="Marsaioli A.J."/>
            <person name="Bonatto J.M.C."/>
            <person name="Reis Junior O."/>
        </authorList>
    </citation>
    <scope>NUCLEOTIDE SEQUENCE</scope>
    <source>
        <strain evidence="6">30M1</strain>
    </source>
</reference>
<dbReference type="PANTHER" id="PTHR47582">
    <property type="entry name" value="P450, PUTATIVE (EUROFUNG)-RELATED"/>
    <property type="match status" value="1"/>
</dbReference>
<proteinExistence type="inferred from homology"/>
<dbReference type="Pfam" id="PF00067">
    <property type="entry name" value="p450"/>
    <property type="match status" value="1"/>
</dbReference>
<dbReference type="PRINTS" id="PR00465">
    <property type="entry name" value="EP450IV"/>
</dbReference>
<comment type="caution">
    <text evidence="6">The sequence shown here is derived from an EMBL/GenBank/DDBJ whole genome shotgun (WGS) entry which is preliminary data.</text>
</comment>
<keyword evidence="3 5" id="KW-0479">Metal-binding</keyword>
<sequence length="513" mass="56818">MIDSTTLGLYGLAAALLVLLVNTLRFKVDPREPPVIYPKVPVVGHIIGLLTRGATYFRQLNQKPRHKIFTLPMLTGRTYIVADPALCAAVQKASTTMSFDPIVAEITPRLVGSSAHTKRIIQGPPGQNLDPDNIIKKSHPIITTPLLPQNIQEATQTQLDYFSRVIAKVEDGSKVDLFHFLSRAVTAASMMTFYGPSNPFEKHPELMDDFWDWEAGSLAYMTGILPAIFAGKAQHGLERCVKGFVEYNEKGGYKDAYKLVKERYQLHLDEGITSPEEIARLEVALALGVNVNASGTMFWIINEIFSRPGLLTKMREEIRTNALVDHGTLSADKLRKACPQLYSAYRETTRLYVPSASARLVTEDTVIAGTWLLRKGAIAQLSGDVIHHDKEIWGPDADVFNPDRFLYSLSGSKTSPDGTVPEGKAHYIHPAAFRSFGGGVSWCPGRHIAANEILGLAAVLIMGFDMDPVDGTSWNPPADTFRIPIAAMKPLARLNIRMRVRKEFEGVRWELKP</sequence>
<keyword evidence="7" id="KW-1185">Reference proteome</keyword>
<evidence type="ECO:0008006" key="8">
    <source>
        <dbReference type="Google" id="ProtNLM"/>
    </source>
</evidence>
<dbReference type="Proteomes" id="UP000801428">
    <property type="component" value="Unassembled WGS sequence"/>
</dbReference>
<protein>
    <recommendedName>
        <fullName evidence="8">Cytochrome P450</fullName>
    </recommendedName>
</protein>
<dbReference type="EMBL" id="SWKU01000002">
    <property type="protein sequence ID" value="KAF3009441.1"/>
    <property type="molecule type" value="Genomic_DNA"/>
</dbReference>
<dbReference type="AlphaFoldDB" id="A0A9P4WE53"/>
<feature type="binding site" description="axial binding residue" evidence="5">
    <location>
        <position position="443"/>
    </location>
    <ligand>
        <name>heme</name>
        <dbReference type="ChEBI" id="CHEBI:30413"/>
    </ligand>
    <ligandPart>
        <name>Fe</name>
        <dbReference type="ChEBI" id="CHEBI:18248"/>
    </ligandPart>
</feature>
<dbReference type="InterPro" id="IPR053007">
    <property type="entry name" value="CYP450_monoxygenase_sec-met"/>
</dbReference>
<evidence type="ECO:0000256" key="4">
    <source>
        <dbReference type="ARBA" id="ARBA00023004"/>
    </source>
</evidence>
<dbReference type="SUPFAM" id="SSF48264">
    <property type="entry name" value="Cytochrome P450"/>
    <property type="match status" value="1"/>
</dbReference>
<dbReference type="GO" id="GO:0004497">
    <property type="term" value="F:monooxygenase activity"/>
    <property type="evidence" value="ECO:0007669"/>
    <property type="project" value="InterPro"/>
</dbReference>
<name>A0A9P4WE53_CURKU</name>
<accession>A0A9P4WE53</accession>
<evidence type="ECO:0000256" key="5">
    <source>
        <dbReference type="PIRSR" id="PIRSR602403-1"/>
    </source>
</evidence>
<dbReference type="GO" id="GO:0005506">
    <property type="term" value="F:iron ion binding"/>
    <property type="evidence" value="ECO:0007669"/>
    <property type="project" value="InterPro"/>
</dbReference>
<comment type="similarity">
    <text evidence="2">Belongs to the cytochrome P450 family.</text>
</comment>
<evidence type="ECO:0000313" key="7">
    <source>
        <dbReference type="Proteomes" id="UP000801428"/>
    </source>
</evidence>
<comment type="cofactor">
    <cofactor evidence="1 5">
        <name>heme</name>
        <dbReference type="ChEBI" id="CHEBI:30413"/>
    </cofactor>
</comment>
<evidence type="ECO:0000256" key="3">
    <source>
        <dbReference type="ARBA" id="ARBA00022723"/>
    </source>
</evidence>
<dbReference type="InterPro" id="IPR001128">
    <property type="entry name" value="Cyt_P450"/>
</dbReference>
<dbReference type="PANTHER" id="PTHR47582:SF1">
    <property type="entry name" value="P450, PUTATIVE (EUROFUNG)-RELATED"/>
    <property type="match status" value="1"/>
</dbReference>
<keyword evidence="5" id="KW-0349">Heme</keyword>
<evidence type="ECO:0000256" key="2">
    <source>
        <dbReference type="ARBA" id="ARBA00010617"/>
    </source>
</evidence>
<gene>
    <name evidence="6" type="ORF">E8E13_000969</name>
</gene>
<dbReference type="GO" id="GO:0020037">
    <property type="term" value="F:heme binding"/>
    <property type="evidence" value="ECO:0007669"/>
    <property type="project" value="InterPro"/>
</dbReference>
<dbReference type="InterPro" id="IPR002403">
    <property type="entry name" value="Cyt_P450_E_grp-IV"/>
</dbReference>
<dbReference type="GO" id="GO:0016705">
    <property type="term" value="F:oxidoreductase activity, acting on paired donors, with incorporation or reduction of molecular oxygen"/>
    <property type="evidence" value="ECO:0007669"/>
    <property type="project" value="InterPro"/>
</dbReference>
<evidence type="ECO:0000313" key="6">
    <source>
        <dbReference type="EMBL" id="KAF3009441.1"/>
    </source>
</evidence>
<dbReference type="CDD" id="cd11040">
    <property type="entry name" value="CYP7_CYP8-like"/>
    <property type="match status" value="1"/>
</dbReference>
<dbReference type="OrthoDB" id="3366823at2759"/>
<dbReference type="Gene3D" id="1.10.630.10">
    <property type="entry name" value="Cytochrome P450"/>
    <property type="match status" value="1"/>
</dbReference>